<dbReference type="Pfam" id="PF03415">
    <property type="entry name" value="Peptidase_C11"/>
    <property type="match status" value="1"/>
</dbReference>
<protein>
    <submittedName>
        <fullName evidence="1">Clostripain</fullName>
    </submittedName>
</protein>
<dbReference type="RefSeq" id="WP_007482108.1">
    <property type="nucleotide sequence ID" value="NZ_CAXSTI010000029.1"/>
</dbReference>
<dbReference type="PANTHER" id="PTHR37835:SF1">
    <property type="entry name" value="ALPHA-CLOSTRIPAIN"/>
    <property type="match status" value="1"/>
</dbReference>
<sequence length="394" mass="44900">MKRLITLSFFFYLVVFLVSCHDDEEPKIKASRTVLMYLVADNSISDDIYPNIASVEEGLKNAETPGTFVIYWDGGKYYRSEFPQPTLFKYEVGEDGKVSDRVIIQTYNEQNSLSQDVMLDVFKDVEELCPAECYGLIFGSHATGWLPVDHSRTRSFGDDGGLKIDIPDLADVLARTSIHFDYILMDACLMSQVEVAYELRHSADYLILSPAEVMSTGFPYKNIVKYLLSVDDKERNAVLLAQAYLDYYKTQRFPWATIAVVKTDEMELLAAVTRSIMQENMENIASFTPSMLSLFQNRYGYGRGELSRSSYDFRAFVSEVTGGNIPLAFEGQLGKTVIFEGYVNDYPLVNIDEDMYSGIGCYIPYKSFTKWNAYFKNLQWYSAVGWDTTEVLLE</sequence>
<evidence type="ECO:0000313" key="2">
    <source>
        <dbReference type="Proteomes" id="UP000422221"/>
    </source>
</evidence>
<accession>A0A7J4XCW0</accession>
<dbReference type="InterPro" id="IPR005077">
    <property type="entry name" value="Peptidase_C11"/>
</dbReference>
<organism evidence="1 2">
    <name type="scientific">Bacteroides salyersiae</name>
    <dbReference type="NCBI Taxonomy" id="291644"/>
    <lineage>
        <taxon>Bacteria</taxon>
        <taxon>Pseudomonadati</taxon>
        <taxon>Bacteroidota</taxon>
        <taxon>Bacteroidia</taxon>
        <taxon>Bacteroidales</taxon>
        <taxon>Bacteroidaceae</taxon>
        <taxon>Bacteroides</taxon>
    </lineage>
</organism>
<dbReference type="EMBL" id="VWMK01000032">
    <property type="protein sequence ID" value="KAA3757590.1"/>
    <property type="molecule type" value="Genomic_DNA"/>
</dbReference>
<comment type="caution">
    <text evidence="1">The sequence shown here is derived from an EMBL/GenBank/DDBJ whole genome shotgun (WGS) entry which is preliminary data.</text>
</comment>
<dbReference type="PROSITE" id="PS51257">
    <property type="entry name" value="PROKAR_LIPOPROTEIN"/>
    <property type="match status" value="1"/>
</dbReference>
<name>A0A7J4XCW0_9BACE</name>
<dbReference type="AlphaFoldDB" id="A0A7J4XCW0"/>
<reference evidence="1 2" key="1">
    <citation type="journal article" date="2019" name="Nat. Med.">
        <title>A library of human gut bacterial isolates paired with longitudinal multiomics data enables mechanistic microbiome research.</title>
        <authorList>
            <person name="Poyet M."/>
            <person name="Groussin M."/>
            <person name="Gibbons S.M."/>
            <person name="Avila-Pacheco J."/>
            <person name="Jiang X."/>
            <person name="Kearney S.M."/>
            <person name="Perrotta A.R."/>
            <person name="Berdy B."/>
            <person name="Zhao S."/>
            <person name="Lieberman T.D."/>
            <person name="Swanson P.K."/>
            <person name="Smith M."/>
            <person name="Roesemann S."/>
            <person name="Alexander J.E."/>
            <person name="Rich S.A."/>
            <person name="Livny J."/>
            <person name="Vlamakis H."/>
            <person name="Clish C."/>
            <person name="Bullock K."/>
            <person name="Deik A."/>
            <person name="Scott J."/>
            <person name="Pierce K.A."/>
            <person name="Xavier R.J."/>
            <person name="Alm E.J."/>
        </authorList>
    </citation>
    <scope>NUCLEOTIDE SEQUENCE [LARGE SCALE GENOMIC DNA]</scope>
    <source>
        <strain evidence="1 2">BIOML-A10</strain>
    </source>
</reference>
<dbReference type="PANTHER" id="PTHR37835">
    <property type="entry name" value="ALPHA-CLOSTRIPAIN"/>
    <property type="match status" value="1"/>
</dbReference>
<dbReference type="GeneID" id="93117611"/>
<dbReference type="Gene3D" id="3.40.50.11970">
    <property type="match status" value="1"/>
</dbReference>
<proteinExistence type="predicted"/>
<dbReference type="Proteomes" id="UP000422221">
    <property type="component" value="Unassembled WGS sequence"/>
</dbReference>
<gene>
    <name evidence="1" type="ORF">F3F73_22060</name>
</gene>
<evidence type="ECO:0000313" key="1">
    <source>
        <dbReference type="EMBL" id="KAA3757590.1"/>
    </source>
</evidence>